<dbReference type="Proteomes" id="UP000001844">
    <property type="component" value="Chromosome"/>
</dbReference>
<keyword evidence="2" id="KW-1185">Reference proteome</keyword>
<evidence type="ECO:0000313" key="2">
    <source>
        <dbReference type="Proteomes" id="UP000001844"/>
    </source>
</evidence>
<accession>D5BVK8</accession>
<evidence type="ECO:0000313" key="1">
    <source>
        <dbReference type="EMBL" id="ADE13636.1"/>
    </source>
</evidence>
<organism evidence="1 2">
    <name type="scientific">Nitrosococcus halophilus (strain Nc4)</name>
    <dbReference type="NCBI Taxonomy" id="472759"/>
    <lineage>
        <taxon>Bacteria</taxon>
        <taxon>Pseudomonadati</taxon>
        <taxon>Pseudomonadota</taxon>
        <taxon>Gammaproteobacteria</taxon>
        <taxon>Chromatiales</taxon>
        <taxon>Chromatiaceae</taxon>
        <taxon>Nitrosococcus</taxon>
    </lineage>
</organism>
<proteinExistence type="predicted"/>
<name>D5BVK8_NITHN</name>
<protein>
    <submittedName>
        <fullName evidence="1">Uncharacterized protein</fullName>
    </submittedName>
</protein>
<sequence length="260" mass="28727">MKASHLLIVTGSLAALSLSFYVTKFSHIEDVALPSNDTLPSTDIAKSSYQANDYGGGIAPTLAALKEEVSLLKAEFSTLKKSSIGSSGLKKEFFRLKEEVAALHQKVGNTSAMSEYYNNTEDVADSPGEMALTEQDIVAATQRQAYEDHKQMEVIDSVFLSENIDYQWSAQTSDLIAQNLENSEQIKTDLESLECRATLCRVEVNHHDASIAEEFELQFPLQVGEALPQINYLYEPQDDGSVSVVMYLARDGYDLPQVIQ</sequence>
<dbReference type="HOGENOM" id="CLU_1068880_0_0_6"/>
<dbReference type="AlphaFoldDB" id="D5BVK8"/>
<dbReference type="EMBL" id="CP001798">
    <property type="protein sequence ID" value="ADE13636.1"/>
    <property type="molecule type" value="Genomic_DNA"/>
</dbReference>
<dbReference type="KEGG" id="nhl:Nhal_0449"/>
<dbReference type="OrthoDB" id="5770295at2"/>
<reference evidence="2" key="1">
    <citation type="submission" date="2010-04" db="EMBL/GenBank/DDBJ databases">
        <title>Complete genome sequence of Nitrosococcus halophilus Nc4, a salt-adapted, aerobic obligate ammonia-oxidizing sulfur purple bacterium.</title>
        <authorList>
            <consortium name="US DOE Joint Genome Institute"/>
            <person name="Campbell M.A."/>
            <person name="Malfatti S.A."/>
            <person name="Chain P.S.G."/>
            <person name="Heidelberg J.F."/>
            <person name="Ward B.B."/>
            <person name="Klotz M.G."/>
        </authorList>
    </citation>
    <scope>NUCLEOTIDE SEQUENCE [LARGE SCALE GENOMIC DNA]</scope>
    <source>
        <strain evidence="2">Nc4</strain>
    </source>
</reference>
<gene>
    <name evidence="1" type="ordered locus">Nhal_0449</name>
</gene>
<dbReference type="RefSeq" id="WP_013031531.1">
    <property type="nucleotide sequence ID" value="NC_013960.1"/>
</dbReference>